<dbReference type="CDD" id="cd00303">
    <property type="entry name" value="retropepsin_like"/>
    <property type="match status" value="1"/>
</dbReference>
<feature type="region of interest" description="Disordered" evidence="1">
    <location>
        <begin position="1"/>
        <end position="24"/>
    </location>
</feature>
<reference evidence="3 4" key="1">
    <citation type="submission" date="2019-09" db="EMBL/GenBank/DDBJ databases">
        <title>A chromosome-level genome assembly of the Chinese tupelo Nyssa sinensis.</title>
        <authorList>
            <person name="Yang X."/>
            <person name="Kang M."/>
            <person name="Yang Y."/>
            <person name="Xiong H."/>
            <person name="Wang M."/>
            <person name="Zhang Z."/>
            <person name="Wang Z."/>
            <person name="Wu H."/>
            <person name="Ma T."/>
            <person name="Liu J."/>
            <person name="Xi Z."/>
        </authorList>
    </citation>
    <scope>NUCLEOTIDE SEQUENCE [LARGE SCALE GENOMIC DNA]</scope>
    <source>
        <strain evidence="3">J267</strain>
        <tissue evidence="3">Leaf</tissue>
    </source>
</reference>
<gene>
    <name evidence="3" type="ORF">F0562_001977</name>
</gene>
<keyword evidence="4" id="KW-1185">Reference proteome</keyword>
<accession>A0A5J5C4H5</accession>
<name>A0A5J5C4H5_9ASTE</name>
<dbReference type="Proteomes" id="UP000325577">
    <property type="component" value="Linkage Group LG0"/>
</dbReference>
<protein>
    <recommendedName>
        <fullName evidence="2">Chromo domain-containing protein</fullName>
    </recommendedName>
</protein>
<dbReference type="AlphaFoldDB" id="A0A5J5C4H5"/>
<dbReference type="InterPro" id="IPR000953">
    <property type="entry name" value="Chromo/chromo_shadow_dom"/>
</dbReference>
<evidence type="ECO:0000313" key="4">
    <source>
        <dbReference type="Proteomes" id="UP000325577"/>
    </source>
</evidence>
<dbReference type="InterPro" id="IPR021109">
    <property type="entry name" value="Peptidase_aspartic_dom_sf"/>
</dbReference>
<evidence type="ECO:0000313" key="3">
    <source>
        <dbReference type="EMBL" id="KAA8550293.1"/>
    </source>
</evidence>
<evidence type="ECO:0000256" key="1">
    <source>
        <dbReference type="SAM" id="MobiDB-lite"/>
    </source>
</evidence>
<feature type="domain" description="Chromo" evidence="2">
    <location>
        <begin position="312"/>
        <end position="349"/>
    </location>
</feature>
<proteinExistence type="predicted"/>
<dbReference type="OrthoDB" id="1745472at2759"/>
<organism evidence="3 4">
    <name type="scientific">Nyssa sinensis</name>
    <dbReference type="NCBI Taxonomy" id="561372"/>
    <lineage>
        <taxon>Eukaryota</taxon>
        <taxon>Viridiplantae</taxon>
        <taxon>Streptophyta</taxon>
        <taxon>Embryophyta</taxon>
        <taxon>Tracheophyta</taxon>
        <taxon>Spermatophyta</taxon>
        <taxon>Magnoliopsida</taxon>
        <taxon>eudicotyledons</taxon>
        <taxon>Gunneridae</taxon>
        <taxon>Pentapetalae</taxon>
        <taxon>asterids</taxon>
        <taxon>Cornales</taxon>
        <taxon>Nyssaceae</taxon>
        <taxon>Nyssa</taxon>
    </lineage>
</organism>
<sequence length="390" mass="44094">MGILGPPPTQRPGNISNPPTTPFCRITSQEARERREKGLCYYCDEKYSMGHRCERPQLFMVEDSPDVGEENSNANGQGAEVLDALPETFISRYCGTQHPQTLRVWGRLKNKNLMVLIDGGSTHNFIDQATASRVGLYITRNKKLQVVVANQEKIESCQVVLGIQWLETLGPIEMDYKRLTMTFQVGEISHTLHGLKRTAEAANIEALDSKECSRWQGMGFFFQIQISPTETSHSPDAYPEEIRSLLNRYSRVFEAPTGLPPRCLHDHRIPLQSNTGPVSVRPYQYPYYQKTEIERLSPPVPPPVADDSTILPQLETILARREIQKGKYRPRTEILVKWMGTTTEDATWENAWRFSKSYPNFVLEDKAGLSGGDRYVSHSACPRHVAPAAS</sequence>
<dbReference type="SUPFAM" id="SSF54160">
    <property type="entry name" value="Chromo domain-like"/>
    <property type="match status" value="1"/>
</dbReference>
<dbReference type="PROSITE" id="PS50013">
    <property type="entry name" value="CHROMO_2"/>
    <property type="match status" value="1"/>
</dbReference>
<dbReference type="EMBL" id="CM018031">
    <property type="protein sequence ID" value="KAA8550293.1"/>
    <property type="molecule type" value="Genomic_DNA"/>
</dbReference>
<evidence type="ECO:0000259" key="2">
    <source>
        <dbReference type="PROSITE" id="PS50013"/>
    </source>
</evidence>
<dbReference type="InterPro" id="IPR016197">
    <property type="entry name" value="Chromo-like_dom_sf"/>
</dbReference>
<dbReference type="Gene3D" id="2.40.50.40">
    <property type="match status" value="1"/>
</dbReference>
<feature type="compositionally biased region" description="Pro residues" evidence="1">
    <location>
        <begin position="1"/>
        <end position="10"/>
    </location>
</feature>
<dbReference type="Gene3D" id="2.40.70.10">
    <property type="entry name" value="Acid Proteases"/>
    <property type="match status" value="1"/>
</dbReference>
<dbReference type="InterPro" id="IPR032567">
    <property type="entry name" value="RTL1-rel"/>
</dbReference>
<dbReference type="PANTHER" id="PTHR15503:SF22">
    <property type="entry name" value="TRANSPOSON TY3-I GAG POLYPROTEIN"/>
    <property type="match status" value="1"/>
</dbReference>
<dbReference type="PANTHER" id="PTHR15503">
    <property type="entry name" value="LDOC1 RELATED"/>
    <property type="match status" value="1"/>
</dbReference>